<dbReference type="GO" id="GO:0005739">
    <property type="term" value="C:mitochondrion"/>
    <property type="evidence" value="ECO:0007669"/>
    <property type="project" value="TreeGrafter"/>
</dbReference>
<keyword evidence="3" id="KW-0276">Fatty acid metabolism</keyword>
<keyword evidence="4" id="KW-0443">Lipid metabolism</keyword>
<evidence type="ECO:0000256" key="5">
    <source>
        <dbReference type="ARBA" id="ARBA00023239"/>
    </source>
</evidence>
<accession>A0A8S1V391</accession>
<dbReference type="GO" id="GO:0006635">
    <property type="term" value="P:fatty acid beta-oxidation"/>
    <property type="evidence" value="ECO:0007669"/>
    <property type="project" value="TreeGrafter"/>
</dbReference>
<feature type="region of interest" description="Disordered" evidence="9">
    <location>
        <begin position="1"/>
        <end position="46"/>
    </location>
</feature>
<keyword evidence="8" id="KW-0175">Coiled coil</keyword>
<dbReference type="InterPro" id="IPR001753">
    <property type="entry name" value="Enoyl-CoA_hydra/iso"/>
</dbReference>
<evidence type="ECO:0000256" key="1">
    <source>
        <dbReference type="ARBA" id="ARBA00005254"/>
    </source>
</evidence>
<evidence type="ECO:0000256" key="7">
    <source>
        <dbReference type="RuleBase" id="RU003707"/>
    </source>
</evidence>
<evidence type="ECO:0000256" key="2">
    <source>
        <dbReference type="ARBA" id="ARBA00012076"/>
    </source>
</evidence>
<evidence type="ECO:0000313" key="10">
    <source>
        <dbReference type="EMBL" id="CAD8171294.1"/>
    </source>
</evidence>
<dbReference type="InterPro" id="IPR018376">
    <property type="entry name" value="Enoyl-CoA_hyd/isom_CS"/>
</dbReference>
<feature type="coiled-coil region" evidence="8">
    <location>
        <begin position="715"/>
        <end position="1030"/>
    </location>
</feature>
<dbReference type="PANTHER" id="PTHR11941">
    <property type="entry name" value="ENOYL-COA HYDRATASE-RELATED"/>
    <property type="match status" value="1"/>
</dbReference>
<evidence type="ECO:0000256" key="9">
    <source>
        <dbReference type="SAM" id="MobiDB-lite"/>
    </source>
</evidence>
<feature type="compositionally biased region" description="Low complexity" evidence="9">
    <location>
        <begin position="1"/>
        <end position="28"/>
    </location>
</feature>
<keyword evidence="5" id="KW-0456">Lyase</keyword>
<dbReference type="EC" id="4.2.1.17" evidence="2"/>
<proteinExistence type="inferred from homology"/>
<organism evidence="10 11">
    <name type="scientific">Paramecium pentaurelia</name>
    <dbReference type="NCBI Taxonomy" id="43138"/>
    <lineage>
        <taxon>Eukaryota</taxon>
        <taxon>Sar</taxon>
        <taxon>Alveolata</taxon>
        <taxon>Ciliophora</taxon>
        <taxon>Intramacronucleata</taxon>
        <taxon>Oligohymenophorea</taxon>
        <taxon>Peniculida</taxon>
        <taxon>Parameciidae</taxon>
        <taxon>Paramecium</taxon>
    </lineage>
</organism>
<evidence type="ECO:0000256" key="4">
    <source>
        <dbReference type="ARBA" id="ARBA00023098"/>
    </source>
</evidence>
<dbReference type="CDD" id="cd06558">
    <property type="entry name" value="crotonase-like"/>
    <property type="match status" value="1"/>
</dbReference>
<reference evidence="10" key="1">
    <citation type="submission" date="2021-01" db="EMBL/GenBank/DDBJ databases">
        <authorList>
            <consortium name="Genoscope - CEA"/>
            <person name="William W."/>
        </authorList>
    </citation>
    <scope>NUCLEOTIDE SEQUENCE</scope>
</reference>
<dbReference type="OrthoDB" id="5835755at2759"/>
<comment type="similarity">
    <text evidence="1 7">Belongs to the enoyl-CoA hydratase/isomerase family.</text>
</comment>
<evidence type="ECO:0000256" key="6">
    <source>
        <dbReference type="ARBA" id="ARBA00073937"/>
    </source>
</evidence>
<dbReference type="PROSITE" id="PS00166">
    <property type="entry name" value="ENOYL_COA_HYDRATASE"/>
    <property type="match status" value="1"/>
</dbReference>
<protein>
    <recommendedName>
        <fullName evidence="6">Probable enoyl-CoA hydratase, mitochondrial</fullName>
        <ecNumber evidence="2">4.2.1.17</ecNumber>
    </recommendedName>
</protein>
<comment type="caution">
    <text evidence="10">The sequence shown here is derived from an EMBL/GenBank/DDBJ whole genome shotgun (WGS) entry which is preliminary data.</text>
</comment>
<dbReference type="EMBL" id="CAJJDO010000054">
    <property type="protein sequence ID" value="CAD8171294.1"/>
    <property type="molecule type" value="Genomic_DNA"/>
</dbReference>
<gene>
    <name evidence="10" type="ORF">PPENT_87.1.T0540222</name>
</gene>
<dbReference type="PANTHER" id="PTHR11941:SF54">
    <property type="entry name" value="ENOYL-COA HYDRATASE, MITOCHONDRIAL"/>
    <property type="match status" value="1"/>
</dbReference>
<keyword evidence="11" id="KW-1185">Reference proteome</keyword>
<evidence type="ECO:0000256" key="3">
    <source>
        <dbReference type="ARBA" id="ARBA00022832"/>
    </source>
</evidence>
<name>A0A8S1V391_9CILI</name>
<dbReference type="FunFam" id="1.10.12.10:FF:000001">
    <property type="entry name" value="Probable enoyl-CoA hydratase, mitochondrial"/>
    <property type="match status" value="1"/>
</dbReference>
<dbReference type="FunFam" id="3.90.226.10:FF:000019">
    <property type="entry name" value="Enoyl-CoA hydratase, mitochondrial"/>
    <property type="match status" value="1"/>
</dbReference>
<evidence type="ECO:0000313" key="11">
    <source>
        <dbReference type="Proteomes" id="UP000689195"/>
    </source>
</evidence>
<dbReference type="Pfam" id="PF00378">
    <property type="entry name" value="ECH_1"/>
    <property type="match status" value="1"/>
</dbReference>
<evidence type="ECO:0000256" key="8">
    <source>
        <dbReference type="SAM" id="Coils"/>
    </source>
</evidence>
<dbReference type="GO" id="GO:0004300">
    <property type="term" value="F:enoyl-CoA hydratase activity"/>
    <property type="evidence" value="ECO:0007669"/>
    <property type="project" value="UniProtKB-EC"/>
</dbReference>
<sequence>MSRTASRQQSRASIMQPQGQTTTQQIQQAVSTSASKPLPSAPVSNERKWLGKNPEVVCFLLALENDRLVRENNDLVKYINELKQSSGGTIDQFNQLKKQYEEALQQINKYKIDIDELNKRIRSLEQELADAKGKYGQVDQTLPQKLADAERKWKEFESLYNNLKLKYDTDIRDWQLKYDELNRKLLDWERRYGILEQQMRQMQDDHELELRSSGDSAKQYEDQLKEWELKQNEWDNKQKALRAEQDRLNQLLKNKDDEYERLKAQLLAAQKELDEYKIKLRESDQASGSKFTEYESKIAELRLQNQQLNQDLERLKKRYQDLEDQLNRLQSQNQSQDSKVSELQSKCGNLENEVEKLNNELRDKEQEITKLQGKQMQLEQRNKELTDENNLLRKKVADQKAEIERLELELRQKISEIEYYNLNLVNQDERNKQLLNQVDDLQFQLQDFKTNYQQLEEDYNRLQKKNEDLENKCALFSAEIDRMKNIIKLKNQDLEKLRRQIGSLEIEKKFFEQQIEDLLNKMKQMQDEIVKLNELLKERLKQLQQQNNTIISLNHQLGEMKALQTYCDQQDKRINETTNKLNEALLQLQFKDIELMNISALQASIQEREKQAELLNNEIVRLQNDIINKLKESDDQKEQIKKLNDEIARLKTQEQNLHDIERKLQNAVEEINRLESQKSDLENQVTVNRQSSPKHTITKEVRIEKTSVQVDTTEIDKLKQDLRQKQFELDQLNNQLLISQNALKSAEDYIAVLLNRINILNKENEDMLQGKQQLEIQVQDTRTLQDKLQNLEKGLTQFRNDNERILREFKEKSKLYDDARQKISKLEAQATEARELQAKLREIENKLVFAQTNQERLTAQLAEKTEENNNLKQNLQIANNEITKLSEQLQQLSEQERLLKEQVNHLLNDKDALDTLKRQHEVLIADIQKSNQNIDQLSIERDSLDNQLKQNQQELEKLRILQEKVRFLGGECNKLNDKLGRAENELDNFRKRGQENSDLNKQIIDKNGQIERLNRELENLRKQLDVFRFSTYNFINVTQKGKVALIQFNRPKAMNALCDGLIKELNQVTQEIDSNPEYGSIVITGNEKAFAAGADIKEMQDKSFPQVQNIQMLASWENLTNIKKPILAAVNGYALGGGFELAMMCDIIYAGENAKFGLPEITLGTIPGCGGTQRLIRAVGKSKAMEMTLTGEFIDAQTALSYGLVSKVLPVSNLVEETLKVAEKIASFSKPVAALIKDTINEAENIGLREGVKYERKAFYSTFATQDRKEGMSAFVEKRKPSWTDN</sequence>
<feature type="coiled-coil region" evidence="8">
    <location>
        <begin position="90"/>
        <end position="691"/>
    </location>
</feature>
<dbReference type="Proteomes" id="UP000689195">
    <property type="component" value="Unassembled WGS sequence"/>
</dbReference>